<sequence length="51" mass="6010">MVHLSVKNQYDQIQKTYLKLTTYACMPHAKNYKVKSHAKDKSKCQLKKNLI</sequence>
<protein>
    <submittedName>
        <fullName evidence="1">Uncharacterized protein</fullName>
    </submittedName>
</protein>
<name>A0A2P2PB84_RHIMU</name>
<proteinExistence type="predicted"/>
<dbReference type="AlphaFoldDB" id="A0A2P2PB84"/>
<dbReference type="EMBL" id="GGEC01071455">
    <property type="protein sequence ID" value="MBX51939.1"/>
    <property type="molecule type" value="Transcribed_RNA"/>
</dbReference>
<reference evidence="1" key="1">
    <citation type="submission" date="2018-02" db="EMBL/GenBank/DDBJ databases">
        <title>Rhizophora mucronata_Transcriptome.</title>
        <authorList>
            <person name="Meera S.P."/>
            <person name="Sreeshan A."/>
            <person name="Augustine A."/>
        </authorList>
    </citation>
    <scope>NUCLEOTIDE SEQUENCE</scope>
    <source>
        <tissue evidence="1">Leaf</tissue>
    </source>
</reference>
<evidence type="ECO:0000313" key="1">
    <source>
        <dbReference type="EMBL" id="MBX51939.1"/>
    </source>
</evidence>
<accession>A0A2P2PB84</accession>
<organism evidence="1">
    <name type="scientific">Rhizophora mucronata</name>
    <name type="common">Asiatic mangrove</name>
    <dbReference type="NCBI Taxonomy" id="61149"/>
    <lineage>
        <taxon>Eukaryota</taxon>
        <taxon>Viridiplantae</taxon>
        <taxon>Streptophyta</taxon>
        <taxon>Embryophyta</taxon>
        <taxon>Tracheophyta</taxon>
        <taxon>Spermatophyta</taxon>
        <taxon>Magnoliopsida</taxon>
        <taxon>eudicotyledons</taxon>
        <taxon>Gunneridae</taxon>
        <taxon>Pentapetalae</taxon>
        <taxon>rosids</taxon>
        <taxon>fabids</taxon>
        <taxon>Malpighiales</taxon>
        <taxon>Rhizophoraceae</taxon>
        <taxon>Rhizophora</taxon>
    </lineage>
</organism>